<dbReference type="OrthoDB" id="10651357at2759"/>
<dbReference type="Proteomes" id="UP000217790">
    <property type="component" value="Unassembled WGS sequence"/>
</dbReference>
<protein>
    <submittedName>
        <fullName evidence="1">Uncharacterized protein</fullName>
    </submittedName>
</protein>
<evidence type="ECO:0000313" key="2">
    <source>
        <dbReference type="Proteomes" id="UP000217790"/>
    </source>
</evidence>
<accession>A0A2H3DQE4</accession>
<dbReference type="EMBL" id="KZ293668">
    <property type="protein sequence ID" value="PBK89676.1"/>
    <property type="molecule type" value="Genomic_DNA"/>
</dbReference>
<organism evidence="1 2">
    <name type="scientific">Armillaria gallica</name>
    <name type="common">Bulbous honey fungus</name>
    <name type="synonym">Armillaria bulbosa</name>
    <dbReference type="NCBI Taxonomy" id="47427"/>
    <lineage>
        <taxon>Eukaryota</taxon>
        <taxon>Fungi</taxon>
        <taxon>Dikarya</taxon>
        <taxon>Basidiomycota</taxon>
        <taxon>Agaricomycotina</taxon>
        <taxon>Agaricomycetes</taxon>
        <taxon>Agaricomycetidae</taxon>
        <taxon>Agaricales</taxon>
        <taxon>Marasmiineae</taxon>
        <taxon>Physalacriaceae</taxon>
        <taxon>Armillaria</taxon>
    </lineage>
</organism>
<dbReference type="AlphaFoldDB" id="A0A2H3DQE4"/>
<proteinExistence type="predicted"/>
<keyword evidence="2" id="KW-1185">Reference proteome</keyword>
<sequence length="230" mass="25380">MNKNTLGFQQEAILNQCCSAVLSPSLPSSNIGSSSTDLATSTFYLVRLLARGDHPRHWEPTSMWRIWFGRNYAGLGLCWRRARDADECGSVIIACTANGMYHPWIIVHPRDTVPSICSWQGKIWTYLTGIASQPFLRIPLAALLPTAIAVSAFSLRFSVTPSMDNGGNSRPSPFQTKLLEGVATLPTPVGRAAAADLFDKIHVRLLDYRDIPLERENVFGAFVSVEICQI</sequence>
<reference evidence="2" key="1">
    <citation type="journal article" date="2017" name="Nat. Ecol. Evol.">
        <title>Genome expansion and lineage-specific genetic innovations in the forest pathogenic fungi Armillaria.</title>
        <authorList>
            <person name="Sipos G."/>
            <person name="Prasanna A.N."/>
            <person name="Walter M.C."/>
            <person name="O'Connor E."/>
            <person name="Balint B."/>
            <person name="Krizsan K."/>
            <person name="Kiss B."/>
            <person name="Hess J."/>
            <person name="Varga T."/>
            <person name="Slot J."/>
            <person name="Riley R."/>
            <person name="Boka B."/>
            <person name="Rigling D."/>
            <person name="Barry K."/>
            <person name="Lee J."/>
            <person name="Mihaltcheva S."/>
            <person name="LaButti K."/>
            <person name="Lipzen A."/>
            <person name="Waldron R."/>
            <person name="Moloney N.M."/>
            <person name="Sperisen C."/>
            <person name="Kredics L."/>
            <person name="Vagvoelgyi C."/>
            <person name="Patrignani A."/>
            <person name="Fitzpatrick D."/>
            <person name="Nagy I."/>
            <person name="Doyle S."/>
            <person name="Anderson J.B."/>
            <person name="Grigoriev I.V."/>
            <person name="Gueldener U."/>
            <person name="Muensterkoetter M."/>
            <person name="Nagy L.G."/>
        </authorList>
    </citation>
    <scope>NUCLEOTIDE SEQUENCE [LARGE SCALE GENOMIC DNA]</scope>
    <source>
        <strain evidence="2">Ar21-2</strain>
    </source>
</reference>
<dbReference type="InParanoid" id="A0A2H3DQE4"/>
<name>A0A2H3DQE4_ARMGA</name>
<gene>
    <name evidence="1" type="ORF">ARMGADRAFT_1083643</name>
</gene>
<evidence type="ECO:0000313" key="1">
    <source>
        <dbReference type="EMBL" id="PBK89676.1"/>
    </source>
</evidence>